<keyword evidence="3" id="KW-1185">Reference proteome</keyword>
<name>A0A5N6TST9_ASPAV</name>
<organism evidence="2 3">
    <name type="scientific">Aspergillus avenaceus</name>
    <dbReference type="NCBI Taxonomy" id="36643"/>
    <lineage>
        <taxon>Eukaryota</taxon>
        <taxon>Fungi</taxon>
        <taxon>Dikarya</taxon>
        <taxon>Ascomycota</taxon>
        <taxon>Pezizomycotina</taxon>
        <taxon>Eurotiomycetes</taxon>
        <taxon>Eurotiomycetidae</taxon>
        <taxon>Eurotiales</taxon>
        <taxon>Aspergillaceae</taxon>
        <taxon>Aspergillus</taxon>
        <taxon>Aspergillus subgen. Circumdati</taxon>
    </lineage>
</organism>
<dbReference type="EMBL" id="ML742123">
    <property type="protein sequence ID" value="KAE8149422.1"/>
    <property type="molecule type" value="Genomic_DNA"/>
</dbReference>
<proteinExistence type="predicted"/>
<reference evidence="2 3" key="1">
    <citation type="submission" date="2019-04" db="EMBL/GenBank/DDBJ databases">
        <title>Friends and foes A comparative genomics study of 23 Aspergillus species from section Flavi.</title>
        <authorList>
            <consortium name="DOE Joint Genome Institute"/>
            <person name="Kjaerbolling I."/>
            <person name="Vesth T."/>
            <person name="Frisvad J.C."/>
            <person name="Nybo J.L."/>
            <person name="Theobald S."/>
            <person name="Kildgaard S."/>
            <person name="Isbrandt T."/>
            <person name="Kuo A."/>
            <person name="Sato A."/>
            <person name="Lyhne E.K."/>
            <person name="Kogle M.E."/>
            <person name="Wiebenga A."/>
            <person name="Kun R.S."/>
            <person name="Lubbers R.J."/>
            <person name="Makela M.R."/>
            <person name="Barry K."/>
            <person name="Chovatia M."/>
            <person name="Clum A."/>
            <person name="Daum C."/>
            <person name="Haridas S."/>
            <person name="He G."/>
            <person name="LaButti K."/>
            <person name="Lipzen A."/>
            <person name="Mondo S."/>
            <person name="Riley R."/>
            <person name="Salamov A."/>
            <person name="Simmons B.A."/>
            <person name="Magnuson J.K."/>
            <person name="Henrissat B."/>
            <person name="Mortensen U.H."/>
            <person name="Larsen T.O."/>
            <person name="Devries R.P."/>
            <person name="Grigoriev I.V."/>
            <person name="Machida M."/>
            <person name="Baker S.E."/>
            <person name="Andersen M.R."/>
        </authorList>
    </citation>
    <scope>NUCLEOTIDE SEQUENCE [LARGE SCALE GENOMIC DNA]</scope>
    <source>
        <strain evidence="2 3">IBT 18842</strain>
    </source>
</reference>
<evidence type="ECO:0000313" key="2">
    <source>
        <dbReference type="EMBL" id="KAE8149422.1"/>
    </source>
</evidence>
<dbReference type="Proteomes" id="UP000325780">
    <property type="component" value="Unassembled WGS sequence"/>
</dbReference>
<evidence type="ECO:0000256" key="1">
    <source>
        <dbReference type="SAM" id="MobiDB-lite"/>
    </source>
</evidence>
<sequence length="153" mass="16971">MSQLSNPTSMPMDLPAPTWTPMSEPIPAPTIAPIPAPMLPPPIPVPVTAPMPITPRDLLLGGREHSFNIHDYSEDNRFVHTEGDCRYVLPQLSAMTSEIEARDTGNTWSTMIQTDSQVGSKLRGDAPVFVPQKQIKQWQPRSRETPWMVVTSS</sequence>
<accession>A0A5N6TST9</accession>
<gene>
    <name evidence="2" type="ORF">BDV25DRAFT_140803</name>
</gene>
<evidence type="ECO:0000313" key="3">
    <source>
        <dbReference type="Proteomes" id="UP000325780"/>
    </source>
</evidence>
<dbReference type="AlphaFoldDB" id="A0A5N6TST9"/>
<protein>
    <submittedName>
        <fullName evidence="2">Uncharacterized protein</fullName>
    </submittedName>
</protein>
<feature type="region of interest" description="Disordered" evidence="1">
    <location>
        <begin position="1"/>
        <end position="24"/>
    </location>
</feature>